<reference evidence="1 2" key="1">
    <citation type="journal article" date="2015" name="Nature">
        <title>rRNA introns, odd ribosomes, and small enigmatic genomes across a large radiation of phyla.</title>
        <authorList>
            <person name="Brown C.T."/>
            <person name="Hug L.A."/>
            <person name="Thomas B.C."/>
            <person name="Sharon I."/>
            <person name="Castelle C.J."/>
            <person name="Singh A."/>
            <person name="Wilkins M.J."/>
            <person name="Williams K.H."/>
            <person name="Banfield J.F."/>
        </authorList>
    </citation>
    <scope>NUCLEOTIDE SEQUENCE [LARGE SCALE GENOMIC DNA]</scope>
</reference>
<comment type="caution">
    <text evidence="1">The sequence shown here is derived from an EMBL/GenBank/DDBJ whole genome shotgun (WGS) entry which is preliminary data.</text>
</comment>
<dbReference type="EMBL" id="LCNM01000033">
    <property type="protein sequence ID" value="KKU54811.1"/>
    <property type="molecule type" value="Genomic_DNA"/>
</dbReference>
<dbReference type="Proteomes" id="UP000034607">
    <property type="component" value="Unassembled WGS sequence"/>
</dbReference>
<accession>A0A0G1RCC5</accession>
<organism evidence="1 2">
    <name type="scientific">Candidatus Amesbacteria bacterium GW2011_GWA2_47_11</name>
    <dbReference type="NCBI Taxonomy" id="1618357"/>
    <lineage>
        <taxon>Bacteria</taxon>
        <taxon>Candidatus Amesiibacteriota</taxon>
    </lineage>
</organism>
<sequence>MSSKHTPLDGFIVNLAALTFTNPSSPNLLVSLTQHHLSMLRVIYLGMVEIDFYEKAFSGSPGTRTLSIEESALDMPLDSYRSILSYIQFLYVLSQFGRVLIKHGFINDLFEFPCYYRVKFYRNCVGEHWEEYVDFAGRRGLTFTKGKAAIPVVEELSHLGEKAAIEAELVSAFKNLGTDISVPEKFSKTNMNASNKEYSDLMYGYLETVDSQLRTGHNGKVPTDIVSLLFKFGFPSPICDVEKYLEEFIAYLDSVLVRNLGEGK</sequence>
<name>A0A0G1RCC5_9BACT</name>
<protein>
    <submittedName>
        <fullName evidence="1">Uncharacterized protein</fullName>
    </submittedName>
</protein>
<proteinExistence type="predicted"/>
<gene>
    <name evidence="1" type="ORF">UX78_C0033G0002</name>
</gene>
<evidence type="ECO:0000313" key="1">
    <source>
        <dbReference type="EMBL" id="KKU54811.1"/>
    </source>
</evidence>
<evidence type="ECO:0000313" key="2">
    <source>
        <dbReference type="Proteomes" id="UP000034607"/>
    </source>
</evidence>
<dbReference type="AlphaFoldDB" id="A0A0G1RCC5"/>